<evidence type="ECO:0000256" key="6">
    <source>
        <dbReference type="SAM" id="MobiDB-lite"/>
    </source>
</evidence>
<dbReference type="AlphaFoldDB" id="A0A8S1GY35"/>
<comment type="subcellular location">
    <subcellularLocation>
        <location evidence="1">Endomembrane system</location>
        <topology evidence="1">Peripheral membrane protein</topology>
    </subcellularLocation>
</comment>
<organism evidence="9 10">
    <name type="scientific">Caenorhabditis auriculariae</name>
    <dbReference type="NCBI Taxonomy" id="2777116"/>
    <lineage>
        <taxon>Eukaryota</taxon>
        <taxon>Metazoa</taxon>
        <taxon>Ecdysozoa</taxon>
        <taxon>Nematoda</taxon>
        <taxon>Chromadorea</taxon>
        <taxon>Rhabditida</taxon>
        <taxon>Rhabditina</taxon>
        <taxon>Rhabditomorpha</taxon>
        <taxon>Rhabditoidea</taxon>
        <taxon>Rhabditidae</taxon>
        <taxon>Peloderinae</taxon>
        <taxon>Caenorhabditis</taxon>
    </lineage>
</organism>
<dbReference type="SUPFAM" id="SSF50044">
    <property type="entry name" value="SH3-domain"/>
    <property type="match status" value="1"/>
</dbReference>
<feature type="domain" description="F-BAR" evidence="8">
    <location>
        <begin position="12"/>
        <end position="283"/>
    </location>
</feature>
<keyword evidence="2 3" id="KW-0728">SH3 domain</keyword>
<dbReference type="GO" id="GO:0030100">
    <property type="term" value="P:regulation of endocytosis"/>
    <property type="evidence" value="ECO:0007669"/>
    <property type="project" value="TreeGrafter"/>
</dbReference>
<feature type="domain" description="SH3" evidence="7">
    <location>
        <begin position="421"/>
        <end position="479"/>
    </location>
</feature>
<evidence type="ECO:0000256" key="4">
    <source>
        <dbReference type="PROSITE-ProRule" id="PRU01077"/>
    </source>
</evidence>
<dbReference type="GO" id="GO:0005886">
    <property type="term" value="C:plasma membrane"/>
    <property type="evidence" value="ECO:0007669"/>
    <property type="project" value="TreeGrafter"/>
</dbReference>
<evidence type="ECO:0000256" key="3">
    <source>
        <dbReference type="PROSITE-ProRule" id="PRU00192"/>
    </source>
</evidence>
<evidence type="ECO:0000259" key="8">
    <source>
        <dbReference type="PROSITE" id="PS51741"/>
    </source>
</evidence>
<dbReference type="SMART" id="SM00055">
    <property type="entry name" value="FCH"/>
    <property type="match status" value="1"/>
</dbReference>
<dbReference type="PRINTS" id="PR00452">
    <property type="entry name" value="SH3DOMAIN"/>
</dbReference>
<dbReference type="GO" id="GO:0005543">
    <property type="term" value="F:phospholipid binding"/>
    <property type="evidence" value="ECO:0007669"/>
    <property type="project" value="TreeGrafter"/>
</dbReference>
<keyword evidence="4 5" id="KW-0175">Coiled coil</keyword>
<dbReference type="InterPro" id="IPR001452">
    <property type="entry name" value="SH3_domain"/>
</dbReference>
<evidence type="ECO:0000313" key="10">
    <source>
        <dbReference type="Proteomes" id="UP000835052"/>
    </source>
</evidence>
<dbReference type="InterPro" id="IPR031160">
    <property type="entry name" value="F_BAR_dom"/>
</dbReference>
<dbReference type="Pfam" id="PF00611">
    <property type="entry name" value="FCH"/>
    <property type="match status" value="1"/>
</dbReference>
<evidence type="ECO:0000256" key="1">
    <source>
        <dbReference type="ARBA" id="ARBA00004184"/>
    </source>
</evidence>
<evidence type="ECO:0000313" key="9">
    <source>
        <dbReference type="EMBL" id="CAD6188846.1"/>
    </source>
</evidence>
<dbReference type="PROSITE" id="PS50002">
    <property type="entry name" value="SH3"/>
    <property type="match status" value="1"/>
</dbReference>
<gene>
    <name evidence="9" type="ORF">CAUJ_LOCUS4765</name>
</gene>
<dbReference type="FunFam" id="1.20.1270.60:FF:000009">
    <property type="entry name" value="Protein kinase C and casein kinase substrate in neurons 2"/>
    <property type="match status" value="1"/>
</dbReference>
<dbReference type="Pfam" id="PF00018">
    <property type="entry name" value="SH3_1"/>
    <property type="match status" value="1"/>
</dbReference>
<evidence type="ECO:0000256" key="2">
    <source>
        <dbReference type="ARBA" id="ARBA00022443"/>
    </source>
</evidence>
<dbReference type="PROSITE" id="PS51741">
    <property type="entry name" value="F_BAR"/>
    <property type="match status" value="1"/>
</dbReference>
<dbReference type="SUPFAM" id="SSF103657">
    <property type="entry name" value="BAR/IMD domain-like"/>
    <property type="match status" value="1"/>
</dbReference>
<accession>A0A8S1GY35</accession>
<dbReference type="InterPro" id="IPR027267">
    <property type="entry name" value="AH/BAR_dom_sf"/>
</dbReference>
<evidence type="ECO:0000256" key="5">
    <source>
        <dbReference type="SAM" id="Coils"/>
    </source>
</evidence>
<dbReference type="Gene3D" id="2.30.30.40">
    <property type="entry name" value="SH3 Domains"/>
    <property type="match status" value="1"/>
</dbReference>
<comment type="caution">
    <text evidence="9">The sequence shown here is derived from an EMBL/GenBank/DDBJ whole genome shotgun (WGS) entry which is preliminary data.</text>
</comment>
<dbReference type="GO" id="GO:0007010">
    <property type="term" value="P:cytoskeleton organization"/>
    <property type="evidence" value="ECO:0007669"/>
    <property type="project" value="TreeGrafter"/>
</dbReference>
<dbReference type="EMBL" id="CAJGYM010000009">
    <property type="protein sequence ID" value="CAD6188846.1"/>
    <property type="molecule type" value="Genomic_DNA"/>
</dbReference>
<feature type="coiled-coil region" evidence="5">
    <location>
        <begin position="187"/>
        <end position="214"/>
    </location>
</feature>
<proteinExistence type="predicted"/>
<dbReference type="GO" id="GO:0005768">
    <property type="term" value="C:endosome"/>
    <property type="evidence" value="ECO:0007669"/>
    <property type="project" value="TreeGrafter"/>
</dbReference>
<dbReference type="OrthoDB" id="10255128at2759"/>
<dbReference type="SMART" id="SM00326">
    <property type="entry name" value="SH3"/>
    <property type="match status" value="1"/>
</dbReference>
<dbReference type="FunFam" id="2.30.30.40:FF:000324">
    <property type="entry name" value="SH3 domain-containing protein"/>
    <property type="match status" value="1"/>
</dbReference>
<dbReference type="InterPro" id="IPR036028">
    <property type="entry name" value="SH3-like_dom_sf"/>
</dbReference>
<name>A0A8S1GY35_9PELO</name>
<dbReference type="GO" id="GO:0097320">
    <property type="term" value="P:plasma membrane tubulation"/>
    <property type="evidence" value="ECO:0007669"/>
    <property type="project" value="TreeGrafter"/>
</dbReference>
<feature type="compositionally biased region" description="Low complexity" evidence="6">
    <location>
        <begin position="356"/>
        <end position="370"/>
    </location>
</feature>
<dbReference type="InterPro" id="IPR001060">
    <property type="entry name" value="FCH_dom"/>
</dbReference>
<dbReference type="Proteomes" id="UP000835052">
    <property type="component" value="Unassembled WGS sequence"/>
</dbReference>
<dbReference type="PANTHER" id="PTHR23065:SF11">
    <property type="entry name" value="SYNDAPIN, ISOFORM C"/>
    <property type="match status" value="1"/>
</dbReference>
<evidence type="ECO:0000259" key="7">
    <source>
        <dbReference type="PROSITE" id="PS50002"/>
    </source>
</evidence>
<sequence length="479" mass="54334">MCACCCPCMAADVLSPGFWEIGHYKHNVRRIKDGIDQLDEYAKMVRERAEIEAKYTKMLQQHSEKWRSYVDRTIPAGTVKTVWNDLVGEASTLSKIHNNVKDQLVNTIVRETAEYRKNNLHTSILKGPKEIREIEDGFEKAQKPWKKKYDKMDDKRKAYYSACRQEKSALVNLQNCQADTSVSQDGASKFRERHEKMKEEVQKTKIEYEKALTSLNEYRSVYEEAMAHVFKACQEKELQRCQFFIEIFKGTQQFLADLVRNNQISGLHQQLEQTLRGSDTESLKRDLHQWSLVNGVESHADWPVFVEYSPEIRNIAAKGSGKDSGGVILTRQITKNEDIPAVPGTATVGTNFDQGKTSPKSSSDSDTNTFDSRKTGPSKYKMQQPPQVVTNWDRGQPAHDSPPLSAATPDSAKYGDFDDFQTSKPATVLYDYNPLEGDEIQLRKGETIEVLTEPDSLGWCTGRKNGTIGLFPASYVQCV</sequence>
<keyword evidence="10" id="KW-1185">Reference proteome</keyword>
<feature type="region of interest" description="Disordered" evidence="6">
    <location>
        <begin position="340"/>
        <end position="416"/>
    </location>
</feature>
<reference evidence="9" key="1">
    <citation type="submission" date="2020-10" db="EMBL/GenBank/DDBJ databases">
        <authorList>
            <person name="Kikuchi T."/>
        </authorList>
    </citation>
    <scope>NUCLEOTIDE SEQUENCE</scope>
    <source>
        <strain evidence="9">NKZ352</strain>
    </source>
</reference>
<protein>
    <submittedName>
        <fullName evidence="9">Uncharacterized protein</fullName>
    </submittedName>
</protein>
<dbReference type="PANTHER" id="PTHR23065">
    <property type="entry name" value="PROLINE-SERINE-THREONINE PHOSPHATASE INTERACTING PROTEIN 1"/>
    <property type="match status" value="1"/>
</dbReference>
<dbReference type="Gene3D" id="1.20.1270.60">
    <property type="entry name" value="Arfaptin homology (AH) domain/BAR domain"/>
    <property type="match status" value="1"/>
</dbReference>